<dbReference type="RefSeq" id="WP_144925887.1">
    <property type="nucleotide sequence ID" value="NZ_JBHSMC010000016.1"/>
</dbReference>
<dbReference type="InterPro" id="IPR011990">
    <property type="entry name" value="TPR-like_helical_dom_sf"/>
</dbReference>
<evidence type="ECO:0000256" key="2">
    <source>
        <dbReference type="ARBA" id="ARBA00022692"/>
    </source>
</evidence>
<feature type="signal peptide" evidence="9">
    <location>
        <begin position="1"/>
        <end position="27"/>
    </location>
</feature>
<name>A0ABW0LM83_9BACI</name>
<keyword evidence="3" id="KW-0677">Repeat</keyword>
<dbReference type="EMBL" id="JBHSMC010000016">
    <property type="protein sequence ID" value="MFC5465646.1"/>
    <property type="molecule type" value="Genomic_DNA"/>
</dbReference>
<comment type="caution">
    <text evidence="12">The sequence shown here is derived from an EMBL/GenBank/DDBJ whole genome shotgun (WGS) entry which is preliminary data.</text>
</comment>
<sequence>MQRLSKLLICTLILVLFPFLSVASAVAPYDTMTIAPDGEIVNTQTAYEPLGLLLADEEIVNPEDIYIDDNGIMYVVDSGTKKVIVFNQQGTVLAEVGEGILGLPTGVFVDEGGDIYVADYQKEVVFRFSSEGELIREYGRPESPLFGSRSPYKPQKVGIDRRGNIYVVGEGSTNGIIQLSQSGEFLGFYGVNRTQSTFGSMLRKLITSEEARSRLFMKTPPAPDNMAIDKQGLIYSVTTGTTNEIIKKLNVAGKNMFDPDIIAATNLVDIAVDKDGNIFAIAATGDIYEYDSYGNLLFIFGGPDDGSNRLGLFKQPSGIAVDEEGRVYVTDKELGMIQAFERTTFSQLTHAGIALYKEGLYVESQEYWEEVLQLNSSFGLAHSAMGKAYFKQQQFEEALDSFKFANDVEGYSDAFWEVRHQWLQENLGTVIIILFVLYVLYAGIRFWDKKKHILDGARRQWKKVTSVKLISELLFLFRFFRHPIESFYDLQRLGKASVLSATILYIVLFAVFLINRFQTGFIFSPTRGAEANLMFEVGIVFIPLLAFIIVNFLVSTINDGEGKFRDIYVGTVYSLAPYIVLSLPVTLVSNGLTLNESFIYEFSMLIIYSWCLIILFIMIKEIHNFSISGTIGNILVTLFGMAILLLVVFIIFVLMDQVYDFVYSIIREVMLRV</sequence>
<dbReference type="Proteomes" id="UP001596147">
    <property type="component" value="Unassembled WGS sequence"/>
</dbReference>
<dbReference type="Pfam" id="PF01436">
    <property type="entry name" value="NHL"/>
    <property type="match status" value="1"/>
</dbReference>
<evidence type="ECO:0000259" key="10">
    <source>
        <dbReference type="Pfam" id="PF04893"/>
    </source>
</evidence>
<dbReference type="PROSITE" id="PS51125">
    <property type="entry name" value="NHL"/>
    <property type="match status" value="1"/>
</dbReference>
<dbReference type="SUPFAM" id="SSF48452">
    <property type="entry name" value="TPR-like"/>
    <property type="match status" value="1"/>
</dbReference>
<evidence type="ECO:0000313" key="12">
    <source>
        <dbReference type="EMBL" id="MFC5465646.1"/>
    </source>
</evidence>
<evidence type="ECO:0000259" key="11">
    <source>
        <dbReference type="Pfam" id="PF08450"/>
    </source>
</evidence>
<dbReference type="InterPro" id="IPR011042">
    <property type="entry name" value="6-blade_b-propeller_TolB-like"/>
</dbReference>
<dbReference type="Gene3D" id="2.40.10.500">
    <property type="match status" value="1"/>
</dbReference>
<dbReference type="PANTHER" id="PTHR24104">
    <property type="entry name" value="E3 UBIQUITIN-PROTEIN LIGASE NHLRC1-RELATED"/>
    <property type="match status" value="1"/>
</dbReference>
<keyword evidence="2 8" id="KW-0812">Transmembrane</keyword>
<dbReference type="InterPro" id="IPR006977">
    <property type="entry name" value="Yip1_dom"/>
</dbReference>
<keyword evidence="4 8" id="KW-1133">Transmembrane helix</keyword>
<dbReference type="SUPFAM" id="SSF101898">
    <property type="entry name" value="NHL repeat"/>
    <property type="match status" value="1"/>
</dbReference>
<accession>A0ABW0LM83</accession>
<feature type="repeat" description="TPR" evidence="6">
    <location>
        <begin position="379"/>
        <end position="412"/>
    </location>
</feature>
<proteinExistence type="predicted"/>
<feature type="chain" id="PRO_5046753198" evidence="9">
    <location>
        <begin position="28"/>
        <end position="673"/>
    </location>
</feature>
<organism evidence="12 13">
    <name type="scientific">Lederbergia graminis</name>
    <dbReference type="NCBI Taxonomy" id="735518"/>
    <lineage>
        <taxon>Bacteria</taxon>
        <taxon>Bacillati</taxon>
        <taxon>Bacillota</taxon>
        <taxon>Bacilli</taxon>
        <taxon>Bacillales</taxon>
        <taxon>Bacillaceae</taxon>
        <taxon>Lederbergia</taxon>
    </lineage>
</organism>
<keyword evidence="5 8" id="KW-0472">Membrane</keyword>
<dbReference type="SMART" id="SM00028">
    <property type="entry name" value="TPR"/>
    <property type="match status" value="2"/>
</dbReference>
<evidence type="ECO:0000313" key="13">
    <source>
        <dbReference type="Proteomes" id="UP001596147"/>
    </source>
</evidence>
<dbReference type="InterPro" id="IPR013658">
    <property type="entry name" value="SGL"/>
</dbReference>
<feature type="transmembrane region" description="Helical" evidence="8">
    <location>
        <begin position="631"/>
        <end position="655"/>
    </location>
</feature>
<feature type="transmembrane region" description="Helical" evidence="8">
    <location>
        <begin position="598"/>
        <end position="619"/>
    </location>
</feature>
<evidence type="ECO:0000256" key="6">
    <source>
        <dbReference type="PROSITE-ProRule" id="PRU00339"/>
    </source>
</evidence>
<gene>
    <name evidence="12" type="ORF">ACFPM4_12915</name>
</gene>
<comment type="subcellular location">
    <subcellularLocation>
        <location evidence="1">Membrane</location>
        <topology evidence="1">Multi-pass membrane protein</topology>
    </subcellularLocation>
</comment>
<feature type="transmembrane region" description="Helical" evidence="8">
    <location>
        <begin position="566"/>
        <end position="586"/>
    </location>
</feature>
<feature type="repeat" description="NHL" evidence="7">
    <location>
        <begin position="313"/>
        <end position="343"/>
    </location>
</feature>
<evidence type="ECO:0000256" key="8">
    <source>
        <dbReference type="SAM" id="Phobius"/>
    </source>
</evidence>
<evidence type="ECO:0000256" key="3">
    <source>
        <dbReference type="ARBA" id="ARBA00022737"/>
    </source>
</evidence>
<dbReference type="Gene3D" id="2.120.10.30">
    <property type="entry name" value="TolB, C-terminal domain"/>
    <property type="match status" value="1"/>
</dbReference>
<feature type="domain" description="Yip1" evidence="10">
    <location>
        <begin position="478"/>
        <end position="648"/>
    </location>
</feature>
<dbReference type="InterPro" id="IPR019734">
    <property type="entry name" value="TPR_rpt"/>
</dbReference>
<evidence type="ECO:0000256" key="5">
    <source>
        <dbReference type="ARBA" id="ARBA00023136"/>
    </source>
</evidence>
<evidence type="ECO:0000256" key="1">
    <source>
        <dbReference type="ARBA" id="ARBA00004141"/>
    </source>
</evidence>
<keyword evidence="9" id="KW-0732">Signal</keyword>
<keyword evidence="13" id="KW-1185">Reference proteome</keyword>
<evidence type="ECO:0000256" key="7">
    <source>
        <dbReference type="PROSITE-ProRule" id="PRU00504"/>
    </source>
</evidence>
<dbReference type="Pfam" id="PF08450">
    <property type="entry name" value="SGL"/>
    <property type="match status" value="1"/>
</dbReference>
<feature type="transmembrane region" description="Helical" evidence="8">
    <location>
        <begin position="534"/>
        <end position="554"/>
    </location>
</feature>
<protein>
    <submittedName>
        <fullName evidence="12">SMP-30/gluconolactonase/LRE family protein</fullName>
    </submittedName>
</protein>
<dbReference type="Pfam" id="PF04893">
    <property type="entry name" value="Yip1"/>
    <property type="match status" value="1"/>
</dbReference>
<feature type="domain" description="SMP-30/Gluconolactonase/LRE-like region" evidence="11">
    <location>
        <begin position="69"/>
        <end position="141"/>
    </location>
</feature>
<dbReference type="CDD" id="cd05819">
    <property type="entry name" value="NHL"/>
    <property type="match status" value="1"/>
</dbReference>
<evidence type="ECO:0000256" key="9">
    <source>
        <dbReference type="SAM" id="SignalP"/>
    </source>
</evidence>
<dbReference type="Gene3D" id="1.25.40.10">
    <property type="entry name" value="Tetratricopeptide repeat domain"/>
    <property type="match status" value="1"/>
</dbReference>
<dbReference type="InterPro" id="IPR050952">
    <property type="entry name" value="TRIM-NHL_E3_ligases"/>
</dbReference>
<reference evidence="13" key="1">
    <citation type="journal article" date="2019" name="Int. J. Syst. Evol. Microbiol.">
        <title>The Global Catalogue of Microorganisms (GCM) 10K type strain sequencing project: providing services to taxonomists for standard genome sequencing and annotation.</title>
        <authorList>
            <consortium name="The Broad Institute Genomics Platform"/>
            <consortium name="The Broad Institute Genome Sequencing Center for Infectious Disease"/>
            <person name="Wu L."/>
            <person name="Ma J."/>
        </authorList>
    </citation>
    <scope>NUCLEOTIDE SEQUENCE [LARGE SCALE GENOMIC DNA]</scope>
    <source>
        <strain evidence="13">CGMCC 1.12237</strain>
    </source>
</reference>
<dbReference type="InterPro" id="IPR001258">
    <property type="entry name" value="NHL_repeat"/>
</dbReference>
<dbReference type="PROSITE" id="PS50005">
    <property type="entry name" value="TPR"/>
    <property type="match status" value="1"/>
</dbReference>
<feature type="transmembrane region" description="Helical" evidence="8">
    <location>
        <begin position="427"/>
        <end position="444"/>
    </location>
</feature>
<evidence type="ECO:0000256" key="4">
    <source>
        <dbReference type="ARBA" id="ARBA00022989"/>
    </source>
</evidence>
<feature type="transmembrane region" description="Helical" evidence="8">
    <location>
        <begin position="496"/>
        <end position="514"/>
    </location>
</feature>
<keyword evidence="6" id="KW-0802">TPR repeat</keyword>
<dbReference type="PANTHER" id="PTHR24104:SF25">
    <property type="entry name" value="PROTEIN LIN-41"/>
    <property type="match status" value="1"/>
</dbReference>